<dbReference type="SMART" id="SM00831">
    <property type="entry name" value="Cation_ATPase_N"/>
    <property type="match status" value="1"/>
</dbReference>
<dbReference type="Gene3D" id="1.20.1110.10">
    <property type="entry name" value="Calcium-transporting ATPase, transmembrane domain"/>
    <property type="match status" value="2"/>
</dbReference>
<keyword evidence="2" id="KW-1003">Cell membrane</keyword>
<dbReference type="PANTHER" id="PTHR43294">
    <property type="entry name" value="SODIUM/POTASSIUM-TRANSPORTING ATPASE SUBUNIT ALPHA"/>
    <property type="match status" value="1"/>
</dbReference>
<dbReference type="InterPro" id="IPR004014">
    <property type="entry name" value="ATPase_P-typ_cation-transptr_N"/>
</dbReference>
<dbReference type="PRINTS" id="PR00119">
    <property type="entry name" value="CATATPASE"/>
</dbReference>
<evidence type="ECO:0000313" key="13">
    <source>
        <dbReference type="Proteomes" id="UP000076532"/>
    </source>
</evidence>
<dbReference type="GO" id="GO:0005524">
    <property type="term" value="F:ATP binding"/>
    <property type="evidence" value="ECO:0007669"/>
    <property type="project" value="UniProtKB-KW"/>
</dbReference>
<dbReference type="AlphaFoldDB" id="A0A166KJ93"/>
<evidence type="ECO:0000256" key="10">
    <source>
        <dbReference type="SAM" id="Phobius"/>
    </source>
</evidence>
<dbReference type="GO" id="GO:0016887">
    <property type="term" value="F:ATP hydrolysis activity"/>
    <property type="evidence" value="ECO:0007669"/>
    <property type="project" value="InterPro"/>
</dbReference>
<protein>
    <submittedName>
        <fullName evidence="12">Calcium ATPase</fullName>
    </submittedName>
</protein>
<dbReference type="Gene3D" id="3.40.50.1000">
    <property type="entry name" value="HAD superfamily/HAD-like"/>
    <property type="match status" value="1"/>
</dbReference>
<evidence type="ECO:0000256" key="4">
    <source>
        <dbReference type="ARBA" id="ARBA00022741"/>
    </source>
</evidence>
<dbReference type="Pfam" id="PF00702">
    <property type="entry name" value="Hydrolase"/>
    <property type="match status" value="1"/>
</dbReference>
<dbReference type="InterPro" id="IPR001757">
    <property type="entry name" value="P_typ_ATPase"/>
</dbReference>
<keyword evidence="6" id="KW-1278">Translocase</keyword>
<dbReference type="SUPFAM" id="SSF56784">
    <property type="entry name" value="HAD-like"/>
    <property type="match status" value="1"/>
</dbReference>
<feature type="transmembrane region" description="Helical" evidence="10">
    <location>
        <begin position="982"/>
        <end position="1002"/>
    </location>
</feature>
<dbReference type="InterPro" id="IPR059000">
    <property type="entry name" value="ATPase_P-type_domA"/>
</dbReference>
<dbReference type="InterPro" id="IPR023299">
    <property type="entry name" value="ATPase_P-typ_cyto_dom_N"/>
</dbReference>
<sequence length="1053" mass="113368">MGSSSEKSDVEAVDGMHLPTLSAVPSAMQHLRRSSQRGGHAMSRTGSITITTGPDRINPGPRIVGDFRTLSIHVTDTKEGKSDYKSKKNVQDLSSLEWHTLSSSEVCTRLGVVPKLGLDGPMAQRRLAANGKNAISPPPRNLAKKIFFYIFGGFGSLLFVASIICFLAWKPLGEPDPAVANLALAIVLLVVIAIQSFFNAWQDYSTGRVMASISGMLPTEILVFRDGSLQKLPAAELVAGDIVQVTLGSKVPADIRLLDVSSDLRFDRSILTGESNPIGATVDVTDPNFMESKNIALQGTLCTSGSGTGICVGLGDGTVFGRIAKQASSERPARTTLEVEILRFVLIIAGMALCVAVLIIILWAAWLRTSHPGFITVPILLVDCVSVAVAFIPEGLPVCVTLSLTVIAGAMRKSNILCKSLSTVESLGAVSIIASDKTGTLTQNKMTAVNIAFGGDKELSVKEATEIVSKGGAGAACIKALAAVAGICNDAQFDTSSSEASNEETKVNGDATDTGLLKFSNGMCSVNELRSQWKEAGKVAFNSKNKFAIKLLQSTGGDQAVLLPVLPADKFHQSDSLLLVKGAPDVLIRRCSWYMSQDGSRLPLDAHTLASISATQESFAGRGQRVLLLAKKVLPYAELDKEALLDQNNLEDRLIAANVDLTVLGLVALVDPPREDTAHTVAVCRRAGIRFCMVTGDFAITAAAIAQQVGIITNPTGKIQHLSDLPLDTPVSDVPKYNADKEPGDPVSSLVLSGSEMMTMTDSQWAQVLSFDEIVFARTSPQQKLQIVRMFQGDGCTVAVTGDGVNDAPALKQADVGVAVAGGSEVAMEAADLILLSNFSAIVTGIEYGRLCFENLRKSILYLLPAGSFSELMPVLMNVLFGLPQALSSIQMIIICVVTDVLPALSLVYERPEADLLLRKPRDRKKDRLADAKLLCHAYFFIGVLENFFNLVLMQWFNLLSTRTRKLSLFQQNPFGSKKTRNVFLVPAMICALGFACFFSYIPVFQRVFLTRGIAAEYFFLPIAYGCVVLFCDEMRKWWNRAHPKSVMAKIAW</sequence>
<evidence type="ECO:0000313" key="12">
    <source>
        <dbReference type="EMBL" id="KZP21964.1"/>
    </source>
</evidence>
<dbReference type="SUPFAM" id="SSF81660">
    <property type="entry name" value="Metal cation-transporting ATPase, ATP-binding domain N"/>
    <property type="match status" value="1"/>
</dbReference>
<feature type="transmembrane region" description="Helical" evidence="10">
    <location>
        <begin position="181"/>
        <end position="201"/>
    </location>
</feature>
<dbReference type="SUPFAM" id="SSF81653">
    <property type="entry name" value="Calcium ATPase, transduction domain A"/>
    <property type="match status" value="1"/>
</dbReference>
<dbReference type="EMBL" id="KV417543">
    <property type="protein sequence ID" value="KZP21964.1"/>
    <property type="molecule type" value="Genomic_DNA"/>
</dbReference>
<dbReference type="NCBIfam" id="TIGR01494">
    <property type="entry name" value="ATPase_P-type"/>
    <property type="match status" value="2"/>
</dbReference>
<feature type="transmembrane region" description="Helical" evidence="10">
    <location>
        <begin position="890"/>
        <end position="909"/>
    </location>
</feature>
<dbReference type="GO" id="GO:1990573">
    <property type="term" value="P:potassium ion import across plasma membrane"/>
    <property type="evidence" value="ECO:0007669"/>
    <property type="project" value="TreeGrafter"/>
</dbReference>
<dbReference type="InterPro" id="IPR023298">
    <property type="entry name" value="ATPase_P-typ_TM_dom_sf"/>
</dbReference>
<feature type="transmembrane region" description="Helical" evidence="10">
    <location>
        <begin position="146"/>
        <end position="169"/>
    </location>
</feature>
<feature type="domain" description="Cation-transporting P-type ATPase N-terminal" evidence="11">
    <location>
        <begin position="97"/>
        <end position="170"/>
    </location>
</feature>
<keyword evidence="4" id="KW-0547">Nucleotide-binding</keyword>
<dbReference type="PANTHER" id="PTHR43294:SF21">
    <property type="entry name" value="CATION TRANSPORTING ATPASE"/>
    <property type="match status" value="1"/>
</dbReference>
<dbReference type="Pfam" id="PF00690">
    <property type="entry name" value="Cation_ATPase_N"/>
    <property type="match status" value="1"/>
</dbReference>
<evidence type="ECO:0000256" key="8">
    <source>
        <dbReference type="ARBA" id="ARBA00023136"/>
    </source>
</evidence>
<evidence type="ECO:0000256" key="2">
    <source>
        <dbReference type="ARBA" id="ARBA00022475"/>
    </source>
</evidence>
<keyword evidence="7 10" id="KW-1133">Transmembrane helix</keyword>
<dbReference type="InterPro" id="IPR018303">
    <property type="entry name" value="ATPase_P-typ_P_site"/>
</dbReference>
<proteinExistence type="predicted"/>
<dbReference type="Gene3D" id="3.40.1110.10">
    <property type="entry name" value="Calcium-transporting ATPase, cytoplasmic domain N"/>
    <property type="match status" value="1"/>
</dbReference>
<dbReference type="Pfam" id="PF13246">
    <property type="entry name" value="Cation_ATPase"/>
    <property type="match status" value="1"/>
</dbReference>
<dbReference type="InterPro" id="IPR036412">
    <property type="entry name" value="HAD-like_sf"/>
</dbReference>
<dbReference type="SFLD" id="SFLDG00002">
    <property type="entry name" value="C1.7:_P-type_atpase_like"/>
    <property type="match status" value="1"/>
</dbReference>
<feature type="transmembrane region" description="Helical" evidence="10">
    <location>
        <begin position="860"/>
        <end position="883"/>
    </location>
</feature>
<accession>A0A166KJ93</accession>
<dbReference type="OrthoDB" id="158672at2759"/>
<dbReference type="Pfam" id="PF00122">
    <property type="entry name" value="E1-E2_ATPase"/>
    <property type="match status" value="1"/>
</dbReference>
<evidence type="ECO:0000256" key="7">
    <source>
        <dbReference type="ARBA" id="ARBA00022989"/>
    </source>
</evidence>
<reference evidence="12 13" key="1">
    <citation type="journal article" date="2016" name="Mol. Biol. Evol.">
        <title>Comparative Genomics of Early-Diverging Mushroom-Forming Fungi Provides Insights into the Origins of Lignocellulose Decay Capabilities.</title>
        <authorList>
            <person name="Nagy L.G."/>
            <person name="Riley R."/>
            <person name="Tritt A."/>
            <person name="Adam C."/>
            <person name="Daum C."/>
            <person name="Floudas D."/>
            <person name="Sun H."/>
            <person name="Yadav J.S."/>
            <person name="Pangilinan J."/>
            <person name="Larsson K.H."/>
            <person name="Matsuura K."/>
            <person name="Barry K."/>
            <person name="Labutti K."/>
            <person name="Kuo R."/>
            <person name="Ohm R.A."/>
            <person name="Bhattacharya S.S."/>
            <person name="Shirouzu T."/>
            <person name="Yoshinaga Y."/>
            <person name="Martin F.M."/>
            <person name="Grigoriev I.V."/>
            <person name="Hibbett D.S."/>
        </authorList>
    </citation>
    <scope>NUCLEOTIDE SEQUENCE [LARGE SCALE GENOMIC DNA]</scope>
    <source>
        <strain evidence="12 13">CBS 109695</strain>
    </source>
</reference>
<dbReference type="GO" id="GO:0005886">
    <property type="term" value="C:plasma membrane"/>
    <property type="evidence" value="ECO:0007669"/>
    <property type="project" value="UniProtKB-SubCell"/>
</dbReference>
<dbReference type="PRINTS" id="PR00121">
    <property type="entry name" value="NAKATPASE"/>
</dbReference>
<dbReference type="SFLD" id="SFLDS00003">
    <property type="entry name" value="Haloacid_Dehalogenase"/>
    <property type="match status" value="1"/>
</dbReference>
<dbReference type="GO" id="GO:0030007">
    <property type="term" value="P:intracellular potassium ion homeostasis"/>
    <property type="evidence" value="ECO:0007669"/>
    <property type="project" value="TreeGrafter"/>
</dbReference>
<feature type="region of interest" description="Disordered" evidence="9">
    <location>
        <begin position="34"/>
        <end position="59"/>
    </location>
</feature>
<keyword evidence="3 10" id="KW-0812">Transmembrane</keyword>
<evidence type="ECO:0000256" key="5">
    <source>
        <dbReference type="ARBA" id="ARBA00022840"/>
    </source>
</evidence>
<dbReference type="Pfam" id="PF00689">
    <property type="entry name" value="Cation_ATPase_C"/>
    <property type="match status" value="2"/>
</dbReference>
<comment type="subcellular location">
    <subcellularLocation>
        <location evidence="1">Cell membrane</location>
        <topology evidence="1">Multi-pass membrane protein</topology>
    </subcellularLocation>
</comment>
<keyword evidence="13" id="KW-1185">Reference proteome</keyword>
<dbReference type="InterPro" id="IPR050510">
    <property type="entry name" value="Cation_transp_ATPase_P-type"/>
</dbReference>
<dbReference type="InterPro" id="IPR044492">
    <property type="entry name" value="P_typ_ATPase_HD_dom"/>
</dbReference>
<gene>
    <name evidence="12" type="ORF">FIBSPDRAFT_1043892</name>
</gene>
<organism evidence="12 13">
    <name type="scientific">Athelia psychrophila</name>
    <dbReference type="NCBI Taxonomy" id="1759441"/>
    <lineage>
        <taxon>Eukaryota</taxon>
        <taxon>Fungi</taxon>
        <taxon>Dikarya</taxon>
        <taxon>Basidiomycota</taxon>
        <taxon>Agaricomycotina</taxon>
        <taxon>Agaricomycetes</taxon>
        <taxon>Agaricomycetidae</taxon>
        <taxon>Atheliales</taxon>
        <taxon>Atheliaceae</taxon>
        <taxon>Athelia</taxon>
    </lineage>
</organism>
<name>A0A166KJ93_9AGAM</name>
<evidence type="ECO:0000256" key="6">
    <source>
        <dbReference type="ARBA" id="ARBA00022967"/>
    </source>
</evidence>
<dbReference type="PROSITE" id="PS00154">
    <property type="entry name" value="ATPASE_E1_E2"/>
    <property type="match status" value="1"/>
</dbReference>
<keyword evidence="5" id="KW-0067">ATP-binding</keyword>
<dbReference type="InterPro" id="IPR008250">
    <property type="entry name" value="ATPase_P-typ_transduc_dom_A_sf"/>
</dbReference>
<dbReference type="GO" id="GO:1902600">
    <property type="term" value="P:proton transmembrane transport"/>
    <property type="evidence" value="ECO:0007669"/>
    <property type="project" value="TreeGrafter"/>
</dbReference>
<dbReference type="STRING" id="436010.A0A166KJ93"/>
<feature type="transmembrane region" description="Helical" evidence="10">
    <location>
        <begin position="1014"/>
        <end position="1032"/>
    </location>
</feature>
<dbReference type="SFLD" id="SFLDF00027">
    <property type="entry name" value="p-type_atpase"/>
    <property type="match status" value="1"/>
</dbReference>
<keyword evidence="8 10" id="KW-0472">Membrane</keyword>
<dbReference type="InterPro" id="IPR006068">
    <property type="entry name" value="ATPase_P-typ_cation-transptr_C"/>
</dbReference>
<dbReference type="GO" id="GO:0036376">
    <property type="term" value="P:sodium ion export across plasma membrane"/>
    <property type="evidence" value="ECO:0007669"/>
    <property type="project" value="TreeGrafter"/>
</dbReference>
<evidence type="ECO:0000256" key="9">
    <source>
        <dbReference type="SAM" id="MobiDB-lite"/>
    </source>
</evidence>
<dbReference type="Proteomes" id="UP000076532">
    <property type="component" value="Unassembled WGS sequence"/>
</dbReference>
<evidence type="ECO:0000256" key="3">
    <source>
        <dbReference type="ARBA" id="ARBA00022692"/>
    </source>
</evidence>
<dbReference type="GO" id="GO:0005391">
    <property type="term" value="F:P-type sodium:potassium-exchanging transporter activity"/>
    <property type="evidence" value="ECO:0007669"/>
    <property type="project" value="TreeGrafter"/>
</dbReference>
<dbReference type="Gene3D" id="2.70.150.10">
    <property type="entry name" value="Calcium-transporting ATPase, cytoplasmic transduction domain A"/>
    <property type="match status" value="1"/>
</dbReference>
<feature type="transmembrane region" description="Helical" evidence="10">
    <location>
        <begin position="938"/>
        <end position="961"/>
    </location>
</feature>
<dbReference type="SUPFAM" id="SSF81665">
    <property type="entry name" value="Calcium ATPase, transmembrane domain M"/>
    <property type="match status" value="1"/>
</dbReference>
<dbReference type="GO" id="GO:0006883">
    <property type="term" value="P:intracellular sodium ion homeostasis"/>
    <property type="evidence" value="ECO:0007669"/>
    <property type="project" value="TreeGrafter"/>
</dbReference>
<feature type="transmembrane region" description="Helical" evidence="10">
    <location>
        <begin position="341"/>
        <end position="366"/>
    </location>
</feature>
<dbReference type="InterPro" id="IPR023214">
    <property type="entry name" value="HAD_sf"/>
</dbReference>
<evidence type="ECO:0000256" key="1">
    <source>
        <dbReference type="ARBA" id="ARBA00004651"/>
    </source>
</evidence>
<evidence type="ECO:0000259" key="11">
    <source>
        <dbReference type="SMART" id="SM00831"/>
    </source>
</evidence>